<feature type="compositionally biased region" description="Basic and acidic residues" evidence="1">
    <location>
        <begin position="285"/>
        <end position="295"/>
    </location>
</feature>
<dbReference type="AlphaFoldDB" id="A0A7R9EDG0"/>
<organism evidence="2">
    <name type="scientific">Timema monikensis</name>
    <dbReference type="NCBI Taxonomy" id="170555"/>
    <lineage>
        <taxon>Eukaryota</taxon>
        <taxon>Metazoa</taxon>
        <taxon>Ecdysozoa</taxon>
        <taxon>Arthropoda</taxon>
        <taxon>Hexapoda</taxon>
        <taxon>Insecta</taxon>
        <taxon>Pterygota</taxon>
        <taxon>Neoptera</taxon>
        <taxon>Polyneoptera</taxon>
        <taxon>Phasmatodea</taxon>
        <taxon>Timematodea</taxon>
        <taxon>Timematoidea</taxon>
        <taxon>Timematidae</taxon>
        <taxon>Timema</taxon>
    </lineage>
</organism>
<feature type="compositionally biased region" description="Low complexity" evidence="1">
    <location>
        <begin position="482"/>
        <end position="494"/>
    </location>
</feature>
<feature type="region of interest" description="Disordered" evidence="1">
    <location>
        <begin position="479"/>
        <end position="521"/>
    </location>
</feature>
<feature type="region of interest" description="Disordered" evidence="1">
    <location>
        <begin position="84"/>
        <end position="380"/>
    </location>
</feature>
<feature type="compositionally biased region" description="Low complexity" evidence="1">
    <location>
        <begin position="85"/>
        <end position="108"/>
    </location>
</feature>
<gene>
    <name evidence="2" type="ORF">TMSB3V08_LOCUS8557</name>
</gene>
<feature type="compositionally biased region" description="Basic and acidic residues" evidence="1">
    <location>
        <begin position="355"/>
        <end position="369"/>
    </location>
</feature>
<feature type="compositionally biased region" description="Basic and acidic residues" evidence="1">
    <location>
        <begin position="112"/>
        <end position="142"/>
    </location>
</feature>
<proteinExistence type="predicted"/>
<dbReference type="EMBL" id="OB795192">
    <property type="protein sequence ID" value="CAD7431837.1"/>
    <property type="molecule type" value="Genomic_DNA"/>
</dbReference>
<feature type="compositionally biased region" description="Basic and acidic residues" evidence="1">
    <location>
        <begin position="307"/>
        <end position="328"/>
    </location>
</feature>
<accession>A0A7R9EDG0</accession>
<feature type="compositionally biased region" description="Basic and acidic residues" evidence="1">
    <location>
        <begin position="183"/>
        <end position="204"/>
    </location>
</feature>
<sequence>MLRSAESVFIRDTITQSGQVTSLMTYLVLTDISQLTDDGFEKLPGQIMYPYAKSYDLEKHLERAVLYDERSAIRAQIRIVRRTMSESTTTTTTTTTKTTKSTSSVEVTQRLSGREAPRPTGDRDSPRRRGSHERPDEAEPGRRPSSGYEPNASGKPQGRRGSHEHPEDAMLGRRPSSGYEPNTSDKTRTWRRSPERPGDTEPGRRPSSGYEPNTSDKPRARRRSPERPGDAEPGRRPSSGYEPNTSDKTRAWRRSPERPGDVEPGRRPSSGYEPNTSGKPQGRRGSHEHPEDAMLGRRPSSGYEPITSDKTRTWRRSPERPGDVEPGRRPSSGHEPNTSDKPRARKSSPITQRFFPEEGRRRPSQDKGRGNLTRHIGSGSQYLGNKHLFGSSYPSILCPPSVVTHFTRAAGNLGTDDPVPAINPCRHRTTRKENPPWPASMGVKIWLFLPGRHEEALCHDYRTRSIPQARAGSLLSRLTELPRQSSPQRASPSRNVQEPGEKTPITKKTSHMSVEPKTAASPVSAYSAGMAKRFKHACTTSCIGARHVALHV</sequence>
<name>A0A7R9EDG0_9NEOP</name>
<evidence type="ECO:0000256" key="1">
    <source>
        <dbReference type="SAM" id="MobiDB-lite"/>
    </source>
</evidence>
<feature type="compositionally biased region" description="Basic and acidic residues" evidence="1">
    <location>
        <begin position="161"/>
        <end position="171"/>
    </location>
</feature>
<evidence type="ECO:0000313" key="2">
    <source>
        <dbReference type="EMBL" id="CAD7431837.1"/>
    </source>
</evidence>
<protein>
    <submittedName>
        <fullName evidence="2">Uncharacterized protein</fullName>
    </submittedName>
</protein>
<feature type="compositionally biased region" description="Basic and acidic residues" evidence="1">
    <location>
        <begin position="245"/>
        <end position="266"/>
    </location>
</feature>
<feature type="compositionally biased region" description="Basic and acidic residues" evidence="1">
    <location>
        <begin position="214"/>
        <end position="235"/>
    </location>
</feature>
<reference evidence="2" key="1">
    <citation type="submission" date="2020-11" db="EMBL/GenBank/DDBJ databases">
        <authorList>
            <person name="Tran Van P."/>
        </authorList>
    </citation>
    <scope>NUCLEOTIDE SEQUENCE</scope>
</reference>